<evidence type="ECO:0000256" key="12">
    <source>
        <dbReference type="SAM" id="Coils"/>
    </source>
</evidence>
<dbReference type="InterPro" id="IPR027417">
    <property type="entry name" value="P-loop_NTPase"/>
</dbReference>
<accession>A0A6A6JRR0</accession>
<proteinExistence type="inferred from homology"/>
<evidence type="ECO:0000256" key="9">
    <source>
        <dbReference type="ARBA" id="ARBA00023172"/>
    </source>
</evidence>
<evidence type="ECO:0000313" key="14">
    <source>
        <dbReference type="EMBL" id="KAF2278558.1"/>
    </source>
</evidence>
<feature type="coiled-coil region" evidence="12">
    <location>
        <begin position="618"/>
        <end position="652"/>
    </location>
</feature>
<feature type="coiled-coil region" evidence="12">
    <location>
        <begin position="240"/>
        <end position="274"/>
    </location>
</feature>
<evidence type="ECO:0000256" key="1">
    <source>
        <dbReference type="ARBA" id="ARBA00004123"/>
    </source>
</evidence>
<comment type="subcellular location">
    <subcellularLocation>
        <location evidence="2">Chromosome</location>
    </subcellularLocation>
    <subcellularLocation>
        <location evidence="1">Nucleus</location>
    </subcellularLocation>
</comment>
<keyword evidence="6" id="KW-0227">DNA damage</keyword>
<dbReference type="Pfam" id="PF02463">
    <property type="entry name" value="SMC_N"/>
    <property type="match status" value="1"/>
</dbReference>
<dbReference type="Gene3D" id="3.40.50.300">
    <property type="entry name" value="P-loop containing nucleotide triphosphate hydrolases"/>
    <property type="match status" value="2"/>
</dbReference>
<dbReference type="GO" id="GO:0035861">
    <property type="term" value="C:site of double-strand break"/>
    <property type="evidence" value="ECO:0007669"/>
    <property type="project" value="TreeGrafter"/>
</dbReference>
<feature type="coiled-coil region" evidence="12">
    <location>
        <begin position="825"/>
        <end position="863"/>
    </location>
</feature>
<feature type="coiled-coil region" evidence="12">
    <location>
        <begin position="317"/>
        <end position="415"/>
    </location>
</feature>
<dbReference type="GO" id="GO:0003684">
    <property type="term" value="F:damaged DNA binding"/>
    <property type="evidence" value="ECO:0007669"/>
    <property type="project" value="TreeGrafter"/>
</dbReference>
<dbReference type="GO" id="GO:0005634">
    <property type="term" value="C:nucleus"/>
    <property type="evidence" value="ECO:0007669"/>
    <property type="project" value="UniProtKB-SubCell"/>
</dbReference>
<keyword evidence="15" id="KW-1185">Reference proteome</keyword>
<dbReference type="GO" id="GO:0005524">
    <property type="term" value="F:ATP binding"/>
    <property type="evidence" value="ECO:0007669"/>
    <property type="project" value="UniProtKB-KW"/>
</dbReference>
<sequence length="1037" mass="117722">MCHEQLTVSLGPLINFIIGHNGSGKSAVLTALTLCLGGKAAATNRGQNLKAFIKEGTDHCTLRVKIKNEGAAAYKRDKYGKSIYVERHFNRAGTSGFRLRDENKRLVSTKKADLEDIIDAFALQIDNPMNVLTQDLARQFLNDSTPKDKYKFFLKGTQLQTLREDYNLIMNELQEMEGKAGTVKADVEVLEKQFRAALDKAKRVASLDAMKAREEELACQVAWATVEREERALANIDLEIARVSATIEQRRQKADEAAEQYEMANHAYSQANQALEDSRAQLVPKQQEVEELNGQWQETRKAMIGLNTQERDVHGKIQAKEKSIAKYRDQIQEQRRKQAEADGGQHAQKITELEEVKQEVERVRKELNTHDMETPRLREAYETLKREKIAAEGSLQDKRSELQRIQNHIRDLEQGGERDWTSAYPNAANLSKLLKAIENETGFKERPVGPMGRHVKLLRPEWSSILEKSFGGSLNAFVVTSKPDQNILSSLMRRMNCVYPIYIGKDAHIDTSAHEPDASLTTWLRVLRIDNNLVRNTLIVNHGIEQVALIPKRAEAEEFVHNGDPMRRNVKMCFAMSDRDPTKGHAINFNSNTGSINIGPILAYTFSPRMQADKEPQLRTARSHLERVKDEYNEALKEARAIQARLDECKARHDSHVRQRRNLVIQQQQAESSQERLEFEISAAAPDDGAIEQLQESLKEAEDELAFERGQLEDIQSQKQQYHETHHKQKANLEIAQEELATINTEIGKHEARAENLMSDRERALAAKNAALDAVRAAEVNKAEWDQARGAQLTQLEQVTSEAEQICDRVEVPPGEDPGSLERKMRRLAHDREAAEKELGGSKDELLHAANVAKKKYHEAREEFARTAEVMKTLKNALTSREQRWEKFRQDISIRARITFAYLLSERQFRGELKVDHKSQQLDIHVQPDITVTSGAGRQTKTLSGGEKSFSTICLLLSLWDAMGSPIRCLDEFDVFMDNVNRDISMRMMIGAARRAIGRQYILITPQAMNSIESVGDVKIIKMRDPERGQTSLNVSR</sequence>
<comment type="similarity">
    <text evidence="3">Belongs to the SMC family. SMC6 subfamily.</text>
</comment>
<evidence type="ECO:0000256" key="10">
    <source>
        <dbReference type="ARBA" id="ARBA00023204"/>
    </source>
</evidence>
<evidence type="ECO:0000256" key="11">
    <source>
        <dbReference type="ARBA" id="ARBA00023242"/>
    </source>
</evidence>
<gene>
    <name evidence="14" type="ORF">EI97DRAFT_431776</name>
</gene>
<feature type="coiled-coil region" evidence="12">
    <location>
        <begin position="691"/>
        <end position="753"/>
    </location>
</feature>
<keyword evidence="11" id="KW-0539">Nucleus</keyword>
<organism evidence="14 15">
    <name type="scientific">Westerdykella ornata</name>
    <dbReference type="NCBI Taxonomy" id="318751"/>
    <lineage>
        <taxon>Eukaryota</taxon>
        <taxon>Fungi</taxon>
        <taxon>Dikarya</taxon>
        <taxon>Ascomycota</taxon>
        <taxon>Pezizomycotina</taxon>
        <taxon>Dothideomycetes</taxon>
        <taxon>Pleosporomycetidae</taxon>
        <taxon>Pleosporales</taxon>
        <taxon>Sporormiaceae</taxon>
        <taxon>Westerdykella</taxon>
    </lineage>
</organism>
<keyword evidence="9" id="KW-0233">DNA recombination</keyword>
<evidence type="ECO:0000256" key="3">
    <source>
        <dbReference type="ARBA" id="ARBA00006793"/>
    </source>
</evidence>
<dbReference type="OrthoDB" id="10072614at2759"/>
<feature type="domain" description="RecF/RecN/SMC N-terminal" evidence="13">
    <location>
        <begin position="4"/>
        <end position="1008"/>
    </location>
</feature>
<name>A0A6A6JRR0_WESOR</name>
<protein>
    <submittedName>
        <fullName evidence="14">Dna repair protein-like protein rad18</fullName>
    </submittedName>
</protein>
<keyword evidence="10" id="KW-0234">DNA repair</keyword>
<keyword evidence="4" id="KW-0158">Chromosome</keyword>
<keyword evidence="7" id="KW-0067">ATP-binding</keyword>
<dbReference type="GO" id="GO:0000724">
    <property type="term" value="P:double-strand break repair via homologous recombination"/>
    <property type="evidence" value="ECO:0007669"/>
    <property type="project" value="TreeGrafter"/>
</dbReference>
<dbReference type="Proteomes" id="UP000800097">
    <property type="component" value="Unassembled WGS sequence"/>
</dbReference>
<dbReference type="GO" id="GO:0030915">
    <property type="term" value="C:Smc5-Smc6 complex"/>
    <property type="evidence" value="ECO:0007669"/>
    <property type="project" value="TreeGrafter"/>
</dbReference>
<dbReference type="GeneID" id="54551192"/>
<keyword evidence="8 12" id="KW-0175">Coiled coil</keyword>
<dbReference type="PANTHER" id="PTHR19306:SF6">
    <property type="entry name" value="STRUCTURAL MAINTENANCE OF CHROMOSOMES PROTEIN 6"/>
    <property type="match status" value="1"/>
</dbReference>
<evidence type="ECO:0000256" key="5">
    <source>
        <dbReference type="ARBA" id="ARBA00022741"/>
    </source>
</evidence>
<evidence type="ECO:0000313" key="15">
    <source>
        <dbReference type="Proteomes" id="UP000800097"/>
    </source>
</evidence>
<dbReference type="AlphaFoldDB" id="A0A6A6JRR0"/>
<dbReference type="PANTHER" id="PTHR19306">
    <property type="entry name" value="STRUCTURAL MAINTENANCE OF CHROMOSOMES 5,6 SMC5, SMC6"/>
    <property type="match status" value="1"/>
</dbReference>
<reference evidence="14" key="1">
    <citation type="journal article" date="2020" name="Stud. Mycol.">
        <title>101 Dothideomycetes genomes: a test case for predicting lifestyles and emergence of pathogens.</title>
        <authorList>
            <person name="Haridas S."/>
            <person name="Albert R."/>
            <person name="Binder M."/>
            <person name="Bloem J."/>
            <person name="Labutti K."/>
            <person name="Salamov A."/>
            <person name="Andreopoulos B."/>
            <person name="Baker S."/>
            <person name="Barry K."/>
            <person name="Bills G."/>
            <person name="Bluhm B."/>
            <person name="Cannon C."/>
            <person name="Castanera R."/>
            <person name="Culley D."/>
            <person name="Daum C."/>
            <person name="Ezra D."/>
            <person name="Gonzalez J."/>
            <person name="Henrissat B."/>
            <person name="Kuo A."/>
            <person name="Liang C."/>
            <person name="Lipzen A."/>
            <person name="Lutzoni F."/>
            <person name="Magnuson J."/>
            <person name="Mondo S."/>
            <person name="Nolan M."/>
            <person name="Ohm R."/>
            <person name="Pangilinan J."/>
            <person name="Park H.-J."/>
            <person name="Ramirez L."/>
            <person name="Alfaro M."/>
            <person name="Sun H."/>
            <person name="Tritt A."/>
            <person name="Yoshinaga Y."/>
            <person name="Zwiers L.-H."/>
            <person name="Turgeon B."/>
            <person name="Goodwin S."/>
            <person name="Spatafora J."/>
            <person name="Crous P."/>
            <person name="Grigoriev I."/>
        </authorList>
    </citation>
    <scope>NUCLEOTIDE SEQUENCE</scope>
    <source>
        <strain evidence="14">CBS 379.55</strain>
    </source>
</reference>
<evidence type="ECO:0000256" key="8">
    <source>
        <dbReference type="ARBA" id="ARBA00023054"/>
    </source>
</evidence>
<evidence type="ECO:0000256" key="2">
    <source>
        <dbReference type="ARBA" id="ARBA00004286"/>
    </source>
</evidence>
<dbReference type="SUPFAM" id="SSF52540">
    <property type="entry name" value="P-loop containing nucleoside triphosphate hydrolases"/>
    <property type="match status" value="1"/>
</dbReference>
<dbReference type="GO" id="GO:0003697">
    <property type="term" value="F:single-stranded DNA binding"/>
    <property type="evidence" value="ECO:0007669"/>
    <property type="project" value="TreeGrafter"/>
</dbReference>
<dbReference type="RefSeq" id="XP_033656097.1">
    <property type="nucleotide sequence ID" value="XM_033798017.1"/>
</dbReference>
<dbReference type="EMBL" id="ML986488">
    <property type="protein sequence ID" value="KAF2278558.1"/>
    <property type="molecule type" value="Genomic_DNA"/>
</dbReference>
<evidence type="ECO:0000256" key="7">
    <source>
        <dbReference type="ARBA" id="ARBA00022840"/>
    </source>
</evidence>
<evidence type="ECO:0000256" key="6">
    <source>
        <dbReference type="ARBA" id="ARBA00022763"/>
    </source>
</evidence>
<evidence type="ECO:0000256" key="4">
    <source>
        <dbReference type="ARBA" id="ARBA00022454"/>
    </source>
</evidence>
<evidence type="ECO:0000259" key="13">
    <source>
        <dbReference type="Pfam" id="PF02463"/>
    </source>
</evidence>
<feature type="coiled-coil region" evidence="12">
    <location>
        <begin position="159"/>
        <end position="193"/>
    </location>
</feature>
<keyword evidence="5" id="KW-0547">Nucleotide-binding</keyword>
<dbReference type="InterPro" id="IPR003395">
    <property type="entry name" value="RecF/RecN/SMC_N"/>
</dbReference>